<sequence length="62" mass="6970">MNYNLQPSNFKMLTSSTEKSFKVKGVSNTDNFSNKDVSVAADNPQLTRNGMDQNREDPQDTL</sequence>
<reference evidence="1" key="1">
    <citation type="submission" date="2022-04" db="EMBL/GenBank/DDBJ databases">
        <title>Genome of the entomopathogenic fungus Entomophthora muscae.</title>
        <authorList>
            <person name="Elya C."/>
            <person name="Lovett B.R."/>
            <person name="Lee E."/>
            <person name="Macias A.M."/>
            <person name="Hajek A.E."/>
            <person name="De Bivort B.L."/>
            <person name="Kasson M.T."/>
            <person name="De Fine Licht H.H."/>
            <person name="Stajich J.E."/>
        </authorList>
    </citation>
    <scope>NUCLEOTIDE SEQUENCE</scope>
    <source>
        <strain evidence="1">Berkeley</strain>
    </source>
</reference>
<proteinExistence type="predicted"/>
<dbReference type="EMBL" id="QTSX02006232">
    <property type="protein sequence ID" value="KAJ9055860.1"/>
    <property type="molecule type" value="Genomic_DNA"/>
</dbReference>
<comment type="caution">
    <text evidence="1">The sequence shown here is derived from an EMBL/GenBank/DDBJ whole genome shotgun (WGS) entry which is preliminary data.</text>
</comment>
<gene>
    <name evidence="1" type="ORF">DSO57_1038917</name>
</gene>
<name>A0ACC2S0L6_9FUNG</name>
<protein>
    <submittedName>
        <fullName evidence="1">Uncharacterized protein</fullName>
    </submittedName>
</protein>
<evidence type="ECO:0000313" key="1">
    <source>
        <dbReference type="EMBL" id="KAJ9055860.1"/>
    </source>
</evidence>
<accession>A0ACC2S0L6</accession>
<dbReference type="Proteomes" id="UP001165960">
    <property type="component" value="Unassembled WGS sequence"/>
</dbReference>
<keyword evidence="2" id="KW-1185">Reference proteome</keyword>
<organism evidence="1 2">
    <name type="scientific">Entomophthora muscae</name>
    <dbReference type="NCBI Taxonomy" id="34485"/>
    <lineage>
        <taxon>Eukaryota</taxon>
        <taxon>Fungi</taxon>
        <taxon>Fungi incertae sedis</taxon>
        <taxon>Zoopagomycota</taxon>
        <taxon>Entomophthoromycotina</taxon>
        <taxon>Entomophthoromycetes</taxon>
        <taxon>Entomophthorales</taxon>
        <taxon>Entomophthoraceae</taxon>
        <taxon>Entomophthora</taxon>
    </lineage>
</organism>
<evidence type="ECO:0000313" key="2">
    <source>
        <dbReference type="Proteomes" id="UP001165960"/>
    </source>
</evidence>